<reference evidence="2" key="1">
    <citation type="submission" date="2025-08" db="UniProtKB">
        <authorList>
            <consortium name="RefSeq"/>
        </authorList>
    </citation>
    <scope>IDENTIFICATION</scope>
</reference>
<evidence type="ECO:0000313" key="1">
    <source>
        <dbReference type="Proteomes" id="UP000515154"/>
    </source>
</evidence>
<dbReference type="RefSeq" id="XP_029657396.1">
    <property type="nucleotide sequence ID" value="XM_029801536.1"/>
</dbReference>
<proteinExistence type="predicted"/>
<gene>
    <name evidence="2" type="primary">LOC115231527</name>
</gene>
<dbReference type="SUPFAM" id="SSF53098">
    <property type="entry name" value="Ribonuclease H-like"/>
    <property type="match status" value="1"/>
</dbReference>
<dbReference type="Proteomes" id="UP000515154">
    <property type="component" value="Unplaced"/>
</dbReference>
<dbReference type="AlphaFoldDB" id="A0A6P7U8U9"/>
<dbReference type="InterPro" id="IPR012337">
    <property type="entry name" value="RNaseH-like_sf"/>
</dbReference>
<organism evidence="1 2">
    <name type="scientific">Octopus sinensis</name>
    <name type="common">East Asian common octopus</name>
    <dbReference type="NCBI Taxonomy" id="2607531"/>
    <lineage>
        <taxon>Eukaryota</taxon>
        <taxon>Metazoa</taxon>
        <taxon>Spiralia</taxon>
        <taxon>Lophotrochozoa</taxon>
        <taxon>Mollusca</taxon>
        <taxon>Cephalopoda</taxon>
        <taxon>Coleoidea</taxon>
        <taxon>Octopodiformes</taxon>
        <taxon>Octopoda</taxon>
        <taxon>Incirrata</taxon>
        <taxon>Octopodidae</taxon>
        <taxon>Octopus</taxon>
    </lineage>
</organism>
<sequence length="219" mass="25319">MLLTTRGQDIFDILSAYLVKYNLSLNSCVGICIDRAPSTIDSIKGFVSLVQQQNPNVTHSHCFLHREVVVSKTIPVALKQVLNQVVEMVNYIKSRPLKGCLFEQICVDMDSQHKRLLLHTKVRWLSKGKVLHRILELQKELHAFFKEEKHECFLEYLQCEFWVSNLEYLTEIFAQLNSVNTEYDWVPNPFIKIPSNIGLKICEEEKLSSISSDHGLKNQ</sequence>
<feature type="non-terminal residue" evidence="2">
    <location>
        <position position="219"/>
    </location>
</feature>
<evidence type="ECO:0000313" key="2">
    <source>
        <dbReference type="RefSeq" id="XP_029657396.1"/>
    </source>
</evidence>
<dbReference type="PANTHER" id="PTHR45913:SF19">
    <property type="entry name" value="LOW QUALITY PROTEIN: ZINC FINGER BED DOMAIN-CONTAINING PROTEIN 5-LIKE"/>
    <property type="match status" value="1"/>
</dbReference>
<dbReference type="PANTHER" id="PTHR45913">
    <property type="entry name" value="EPM2A-INTERACTING PROTEIN 1"/>
    <property type="match status" value="1"/>
</dbReference>
<name>A0A6P7U8U9_9MOLL</name>
<dbReference type="KEGG" id="osn:115231527"/>
<protein>
    <submittedName>
        <fullName evidence="2">Zinc finger BED domain-containing protein 5-like</fullName>
    </submittedName>
</protein>
<keyword evidence="1" id="KW-1185">Reference proteome</keyword>
<accession>A0A6P7U8U9</accession>